<dbReference type="PROSITE" id="PS51257">
    <property type="entry name" value="PROKAR_LIPOPROTEIN"/>
    <property type="match status" value="1"/>
</dbReference>
<gene>
    <name evidence="3" type="ORF">CKY39_29635</name>
</gene>
<dbReference type="Proteomes" id="UP000217154">
    <property type="component" value="Chromosome"/>
</dbReference>
<feature type="transmembrane region" description="Helical" evidence="1">
    <location>
        <begin position="217"/>
        <end position="234"/>
    </location>
</feature>
<accession>A0A250DRB5</accession>
<keyword evidence="1" id="KW-1133">Transmembrane helix</keyword>
<dbReference type="NCBIfam" id="TIGR03082">
    <property type="entry name" value="Gneg_AbrB_dup"/>
    <property type="match status" value="1"/>
</dbReference>
<evidence type="ECO:0000256" key="1">
    <source>
        <dbReference type="SAM" id="Phobius"/>
    </source>
</evidence>
<dbReference type="InterPro" id="IPR007820">
    <property type="entry name" value="AbrB_fam"/>
</dbReference>
<dbReference type="Pfam" id="PF05145">
    <property type="entry name" value="AbrB"/>
    <property type="match status" value="1"/>
</dbReference>
<evidence type="ECO:0000313" key="3">
    <source>
        <dbReference type="EMBL" id="ATA56916.1"/>
    </source>
</evidence>
<protein>
    <recommendedName>
        <fullName evidence="5">AbrB family transcriptional regulator</fullName>
    </recommendedName>
</protein>
<feature type="signal peptide" evidence="2">
    <location>
        <begin position="1"/>
        <end position="22"/>
    </location>
</feature>
<name>A0A250DRB5_9BURK</name>
<feature type="transmembrane region" description="Helical" evidence="1">
    <location>
        <begin position="269"/>
        <end position="291"/>
    </location>
</feature>
<dbReference type="InterPro" id="IPR017516">
    <property type="entry name" value="AbrB_dup"/>
</dbReference>
<reference evidence="3 4" key="1">
    <citation type="submission" date="2017-09" db="EMBL/GenBank/DDBJ databases">
        <title>The diverse metabolic capabilities of V. boronicumulans make it an excellent choice for continued studies on novel biodegradation.</title>
        <authorList>
            <person name="Sun S."/>
        </authorList>
    </citation>
    <scope>NUCLEOTIDE SEQUENCE [LARGE SCALE GENOMIC DNA]</scope>
    <source>
        <strain evidence="3 4">J1</strain>
    </source>
</reference>
<evidence type="ECO:0000256" key="2">
    <source>
        <dbReference type="SAM" id="SignalP"/>
    </source>
</evidence>
<feature type="transmembrane region" description="Helical" evidence="1">
    <location>
        <begin position="150"/>
        <end position="170"/>
    </location>
</feature>
<organism evidence="3 4">
    <name type="scientific">Variovorax boronicumulans</name>
    <dbReference type="NCBI Taxonomy" id="436515"/>
    <lineage>
        <taxon>Bacteria</taxon>
        <taxon>Pseudomonadati</taxon>
        <taxon>Pseudomonadota</taxon>
        <taxon>Betaproteobacteria</taxon>
        <taxon>Burkholderiales</taxon>
        <taxon>Comamonadaceae</taxon>
        <taxon>Variovorax</taxon>
    </lineage>
</organism>
<dbReference type="AlphaFoldDB" id="A0A250DRB5"/>
<dbReference type="EMBL" id="CP023284">
    <property type="protein sequence ID" value="ATA56916.1"/>
    <property type="molecule type" value="Genomic_DNA"/>
</dbReference>
<dbReference type="PIRSF" id="PIRSF038991">
    <property type="entry name" value="Protein_AbrB"/>
    <property type="match status" value="1"/>
</dbReference>
<sequence length="385" mass="40353">MSFRFPLRVLATLLLALAAALACVALHTPLPWMIGPLFAVSLASIAGQPTASHTPLRNLGQWVIGTALGLYFTPQVVTLVAGVWWAILLAIGWALLLGWAFGRWLHRVHAARMPHVPAKSMRATTYFAGAIGGASEMTLLAESAGARTDLVAAAHSLRLMVVTVTIPFAMQWSGLHGLEINPPGVREVNPAGLALLALATGAGGLAMRALGRTNPWFMGPLLVAMGFTVAGQSLSAVPTWLSNTAQLVIAVSLGVRFSREFLHTAPRWLGSVALGTVGMLVLCAGAAWLLARATGLHPATMILGTSPGGIAEMSITAKVLQLGVPVVTAFQVCRLVAVLLIVGPMYRWTERRGPRQRKSAPRGACFVRAGQAAQCTSTGVCASSA</sequence>
<feature type="chain" id="PRO_5012422395" description="AbrB family transcriptional regulator" evidence="2">
    <location>
        <begin position="23"/>
        <end position="385"/>
    </location>
</feature>
<keyword evidence="1" id="KW-0472">Membrane</keyword>
<dbReference type="RefSeq" id="WP_095746960.1">
    <property type="nucleotide sequence ID" value="NZ_CP023284.1"/>
</dbReference>
<keyword evidence="2" id="KW-0732">Signal</keyword>
<dbReference type="GO" id="GO:0016020">
    <property type="term" value="C:membrane"/>
    <property type="evidence" value="ECO:0007669"/>
    <property type="project" value="InterPro"/>
</dbReference>
<dbReference type="PANTHER" id="PTHR38457:SF1">
    <property type="entry name" value="REGULATOR ABRB-RELATED"/>
    <property type="match status" value="1"/>
</dbReference>
<evidence type="ECO:0000313" key="4">
    <source>
        <dbReference type="Proteomes" id="UP000217154"/>
    </source>
</evidence>
<dbReference type="PANTHER" id="PTHR38457">
    <property type="entry name" value="REGULATOR ABRB-RELATED"/>
    <property type="match status" value="1"/>
</dbReference>
<feature type="transmembrane region" description="Helical" evidence="1">
    <location>
        <begin position="322"/>
        <end position="348"/>
    </location>
</feature>
<feature type="transmembrane region" description="Helical" evidence="1">
    <location>
        <begin position="190"/>
        <end position="210"/>
    </location>
</feature>
<feature type="transmembrane region" description="Helical" evidence="1">
    <location>
        <begin position="240"/>
        <end position="257"/>
    </location>
</feature>
<dbReference type="KEGG" id="vbo:CKY39_29635"/>
<keyword evidence="1" id="KW-0812">Transmembrane</keyword>
<evidence type="ECO:0008006" key="5">
    <source>
        <dbReference type="Google" id="ProtNLM"/>
    </source>
</evidence>
<feature type="transmembrane region" description="Helical" evidence="1">
    <location>
        <begin position="83"/>
        <end position="105"/>
    </location>
</feature>
<proteinExistence type="predicted"/>
<dbReference type="GO" id="GO:0010468">
    <property type="term" value="P:regulation of gene expression"/>
    <property type="evidence" value="ECO:0007669"/>
    <property type="project" value="InterPro"/>
</dbReference>